<dbReference type="RefSeq" id="XP_056509198.1">
    <property type="nucleotide sequence ID" value="XM_056658905.1"/>
</dbReference>
<dbReference type="OrthoDB" id="191686at2759"/>
<dbReference type="PANTHER" id="PTHR38111:SF10">
    <property type="entry name" value="C6 FINGER DOMAIN-CONTAINING PROTEIN"/>
    <property type="match status" value="1"/>
</dbReference>
<evidence type="ECO:0000256" key="1">
    <source>
        <dbReference type="SAM" id="MobiDB-lite"/>
    </source>
</evidence>
<comment type="caution">
    <text evidence="2">The sequence shown here is derived from an EMBL/GenBank/DDBJ whole genome shotgun (WGS) entry which is preliminary data.</text>
</comment>
<feature type="region of interest" description="Disordered" evidence="1">
    <location>
        <begin position="1"/>
        <end position="47"/>
    </location>
</feature>
<proteinExistence type="predicted"/>
<feature type="compositionally biased region" description="Low complexity" evidence="1">
    <location>
        <begin position="11"/>
        <end position="29"/>
    </location>
</feature>
<name>A0A9W9JZ71_9EURO</name>
<reference evidence="2" key="1">
    <citation type="submission" date="2022-11" db="EMBL/GenBank/DDBJ databases">
        <authorList>
            <person name="Petersen C."/>
        </authorList>
    </citation>
    <scope>NUCLEOTIDE SEQUENCE</scope>
    <source>
        <strain evidence="2">IBT 34128</strain>
    </source>
</reference>
<accession>A0A9W9JZ71</accession>
<dbReference type="InterPro" id="IPR053178">
    <property type="entry name" value="Osmoadaptation_assoc"/>
</dbReference>
<feature type="compositionally biased region" description="Basic residues" evidence="1">
    <location>
        <begin position="1"/>
        <end position="10"/>
    </location>
</feature>
<protein>
    <submittedName>
        <fullName evidence="2">Uncharacterized protein</fullName>
    </submittedName>
</protein>
<dbReference type="EMBL" id="JAPMSZ010000010">
    <property type="protein sequence ID" value="KAJ5087073.1"/>
    <property type="molecule type" value="Genomic_DNA"/>
</dbReference>
<organism evidence="2 3">
    <name type="scientific">Penicillium alfredii</name>
    <dbReference type="NCBI Taxonomy" id="1506179"/>
    <lineage>
        <taxon>Eukaryota</taxon>
        <taxon>Fungi</taxon>
        <taxon>Dikarya</taxon>
        <taxon>Ascomycota</taxon>
        <taxon>Pezizomycotina</taxon>
        <taxon>Eurotiomycetes</taxon>
        <taxon>Eurotiomycetidae</taxon>
        <taxon>Eurotiales</taxon>
        <taxon>Aspergillaceae</taxon>
        <taxon>Penicillium</taxon>
    </lineage>
</organism>
<dbReference type="PANTHER" id="PTHR38111">
    <property type="entry name" value="ZN(2)-C6 FUNGAL-TYPE DOMAIN-CONTAINING PROTEIN-RELATED"/>
    <property type="match status" value="1"/>
</dbReference>
<sequence length="451" mass="49694">MLPHRSRFRSARASSSASSASSSKSHASSQEAPLVARPGHSSGHHAPLPPIDEHFIPSLAAKATSAQQTQLYVNWLMSAFPCYFKVTETRVSVNWVQYVSQRRVGIDTPFDWAIRSLTTNYIGNLYNDKRYSDAGHELYVRSLRGLSGLLNQVSAAKSDEALATAIALAVFEMHTCTTADGWMQHASGIRALMQLRGPRAHLHGFGRALYIAYRNTLVTSALVAGEKCLLEKPEWQELNQEIAADNAKQPDSSVYTDITERAFREVVKLPGYVKRLHDLSGATPNVQKQDRPALLHEVLAARASLRGIHTEFSMTASTLRAGQEAQAGFIGPMPYHFFEGFASLSIHGIRSGVLLLNYLIILLDPFQRPAAEAENRLITDRMRTTEVSQSHASSHIAPSPLTPPGSPGRSRLMIESRIGPDTREPMTTDWMDRIATTMGLEGVRVRLVDDG</sequence>
<reference evidence="2" key="2">
    <citation type="journal article" date="2023" name="IMA Fungus">
        <title>Comparative genomic study of the Penicillium genus elucidates a diverse pangenome and 15 lateral gene transfer events.</title>
        <authorList>
            <person name="Petersen C."/>
            <person name="Sorensen T."/>
            <person name="Nielsen M.R."/>
            <person name="Sondergaard T.E."/>
            <person name="Sorensen J.L."/>
            <person name="Fitzpatrick D.A."/>
            <person name="Frisvad J.C."/>
            <person name="Nielsen K.L."/>
        </authorList>
    </citation>
    <scope>NUCLEOTIDE SEQUENCE</scope>
    <source>
        <strain evidence="2">IBT 34128</strain>
    </source>
</reference>
<dbReference type="Proteomes" id="UP001141434">
    <property type="component" value="Unassembled WGS sequence"/>
</dbReference>
<evidence type="ECO:0000313" key="3">
    <source>
        <dbReference type="Proteomes" id="UP001141434"/>
    </source>
</evidence>
<dbReference type="GeneID" id="81398074"/>
<dbReference type="AlphaFoldDB" id="A0A9W9JZ71"/>
<feature type="region of interest" description="Disordered" evidence="1">
    <location>
        <begin position="384"/>
        <end position="412"/>
    </location>
</feature>
<keyword evidence="3" id="KW-1185">Reference proteome</keyword>
<evidence type="ECO:0000313" key="2">
    <source>
        <dbReference type="EMBL" id="KAJ5087073.1"/>
    </source>
</evidence>
<gene>
    <name evidence="2" type="ORF">NUU61_008380</name>
</gene>